<name>A0A1V9FDU6_9BACT</name>
<sequence length="464" mass="52464">MIKFLFFINSFSLYTLITFAQRKEIIRPDGSSIAVNIIDQKIQQLMDSAGVTGLSVGIIQDNKPVFIKSYGYKNKILDQPGNVNTSLYAASFTKSLFAYLVMQLVDQKRIDLDKPLYQYLPKPLPEYTGYKDLQGDDRWKIITARHCLSHTTGFPNWRFLNPKGSQKLEIFFMPGSHYAYSGEGLYLLQMVIETITGNKLEELAREQVFTPLGMARSSFIWQPVFDSDYANGHSVDEDSFAVKKRSEANAGGSMQTTITDYTNFIAAVLQGKGLSEAAKGEMLSPQIHINSKKQFPSLNNDTTDQYRSIQLSYGLGWGLFNAGSYGRAFFKEGHSDDGWEHYLIALPEKKTALVLMGNSMNSESIYKELVSTVIGVNIPWEWEGYPLYKPAIKLSGNLLQKYTGRYTGKFNAIFLVENNQLKVESADAGLPKTVLYATSEDLFFMRVFPVTLEFLKTQKGRWKK</sequence>
<keyword evidence="3" id="KW-1185">Reference proteome</keyword>
<organism evidence="2 3">
    <name type="scientific">Niastella populi</name>
    <dbReference type="NCBI Taxonomy" id="550983"/>
    <lineage>
        <taxon>Bacteria</taxon>
        <taxon>Pseudomonadati</taxon>
        <taxon>Bacteroidota</taxon>
        <taxon>Chitinophagia</taxon>
        <taxon>Chitinophagales</taxon>
        <taxon>Chitinophagaceae</taxon>
        <taxon>Niastella</taxon>
    </lineage>
</organism>
<dbReference type="Proteomes" id="UP000192276">
    <property type="component" value="Unassembled WGS sequence"/>
</dbReference>
<dbReference type="InterPro" id="IPR001466">
    <property type="entry name" value="Beta-lactam-related"/>
</dbReference>
<dbReference type="STRING" id="550983.A4R26_04665"/>
<dbReference type="AlphaFoldDB" id="A0A1V9FDU6"/>
<comment type="caution">
    <text evidence="2">The sequence shown here is derived from an EMBL/GenBank/DDBJ whole genome shotgun (WGS) entry which is preliminary data.</text>
</comment>
<gene>
    <name evidence="2" type="ORF">A4R26_04665</name>
</gene>
<dbReference type="OrthoDB" id="1357763at2"/>
<dbReference type="PANTHER" id="PTHR43283">
    <property type="entry name" value="BETA-LACTAMASE-RELATED"/>
    <property type="match status" value="1"/>
</dbReference>
<proteinExistence type="predicted"/>
<evidence type="ECO:0000313" key="3">
    <source>
        <dbReference type="Proteomes" id="UP000192276"/>
    </source>
</evidence>
<dbReference type="RefSeq" id="WP_081168567.1">
    <property type="nucleotide sequence ID" value="NZ_LWBP01000199.1"/>
</dbReference>
<protein>
    <recommendedName>
        <fullName evidence="1">Beta-lactamase-related domain-containing protein</fullName>
    </recommendedName>
</protein>
<dbReference type="PANTHER" id="PTHR43283:SF18">
    <property type="match status" value="1"/>
</dbReference>
<dbReference type="SUPFAM" id="SSF56601">
    <property type="entry name" value="beta-lactamase/transpeptidase-like"/>
    <property type="match status" value="1"/>
</dbReference>
<accession>A0A1V9FDU6</accession>
<reference evidence="3" key="1">
    <citation type="submission" date="2016-04" db="EMBL/GenBank/DDBJ databases">
        <authorList>
            <person name="Chen L."/>
            <person name="Zhuang W."/>
            <person name="Wang G."/>
        </authorList>
    </citation>
    <scope>NUCLEOTIDE SEQUENCE [LARGE SCALE GENOMIC DNA]</scope>
    <source>
        <strain evidence="3">208</strain>
    </source>
</reference>
<evidence type="ECO:0000259" key="1">
    <source>
        <dbReference type="Pfam" id="PF00144"/>
    </source>
</evidence>
<dbReference type="Gene3D" id="3.40.710.10">
    <property type="entry name" value="DD-peptidase/beta-lactamase superfamily"/>
    <property type="match status" value="1"/>
</dbReference>
<dbReference type="EMBL" id="LWBP01000199">
    <property type="protein sequence ID" value="OQP56457.1"/>
    <property type="molecule type" value="Genomic_DNA"/>
</dbReference>
<feature type="domain" description="Beta-lactamase-related" evidence="1">
    <location>
        <begin position="38"/>
        <end position="363"/>
    </location>
</feature>
<dbReference type="InterPro" id="IPR050789">
    <property type="entry name" value="Diverse_Enzym_Activities"/>
</dbReference>
<evidence type="ECO:0000313" key="2">
    <source>
        <dbReference type="EMBL" id="OQP56457.1"/>
    </source>
</evidence>
<dbReference type="InterPro" id="IPR012338">
    <property type="entry name" value="Beta-lactam/transpept-like"/>
</dbReference>
<dbReference type="Pfam" id="PF00144">
    <property type="entry name" value="Beta-lactamase"/>
    <property type="match status" value="1"/>
</dbReference>